<dbReference type="EMBL" id="BARU01046820">
    <property type="protein sequence ID" value="GAH93818.1"/>
    <property type="molecule type" value="Genomic_DNA"/>
</dbReference>
<keyword evidence="2" id="KW-0813">Transport</keyword>
<dbReference type="InterPro" id="IPR050763">
    <property type="entry name" value="ABC_transporter_ATP-binding"/>
</dbReference>
<comment type="similarity">
    <text evidence="1">Belongs to the ABC transporter superfamily.</text>
</comment>
<feature type="domain" description="Daunorubicin resistance ATP-binding protein DrrA1/2-like C-terminal" evidence="5">
    <location>
        <begin position="32"/>
        <end position="111"/>
    </location>
</feature>
<evidence type="ECO:0000256" key="4">
    <source>
        <dbReference type="ARBA" id="ARBA00022840"/>
    </source>
</evidence>
<dbReference type="InterPro" id="IPR027417">
    <property type="entry name" value="P-loop_NTPase"/>
</dbReference>
<dbReference type="PANTHER" id="PTHR42711">
    <property type="entry name" value="ABC TRANSPORTER ATP-BINDING PROTEIN"/>
    <property type="match status" value="1"/>
</dbReference>
<feature type="non-terminal residue" evidence="6">
    <location>
        <position position="1"/>
    </location>
</feature>
<keyword evidence="3" id="KW-0547">Nucleotide-binding</keyword>
<sequence>TSHDMNVVEKLCNRIAFINNGKIIKIGDKHDIKEIDKSRIEIEIIIEGKKDRLINELKSQEFIDEISPNKNKLNFILNNRKNYYKLFSILSKYKIIKISEKELSLEELFLNLM</sequence>
<dbReference type="InterPro" id="IPR025302">
    <property type="entry name" value="DrrA1/2-like_C"/>
</dbReference>
<name>X1LI26_9ZZZZ</name>
<gene>
    <name evidence="6" type="ORF">S03H2_70444</name>
</gene>
<organism evidence="6">
    <name type="scientific">marine sediment metagenome</name>
    <dbReference type="NCBI Taxonomy" id="412755"/>
    <lineage>
        <taxon>unclassified sequences</taxon>
        <taxon>metagenomes</taxon>
        <taxon>ecological metagenomes</taxon>
    </lineage>
</organism>
<evidence type="ECO:0000313" key="6">
    <source>
        <dbReference type="EMBL" id="GAH93818.1"/>
    </source>
</evidence>
<reference evidence="6" key="1">
    <citation type="journal article" date="2014" name="Front. Microbiol.">
        <title>High frequency of phylogenetically diverse reductive dehalogenase-homologous genes in deep subseafloor sedimentary metagenomes.</title>
        <authorList>
            <person name="Kawai M."/>
            <person name="Futagami T."/>
            <person name="Toyoda A."/>
            <person name="Takaki Y."/>
            <person name="Nishi S."/>
            <person name="Hori S."/>
            <person name="Arai W."/>
            <person name="Tsubouchi T."/>
            <person name="Morono Y."/>
            <person name="Uchiyama I."/>
            <person name="Ito T."/>
            <person name="Fujiyama A."/>
            <person name="Inagaki F."/>
            <person name="Takami H."/>
        </authorList>
    </citation>
    <scope>NUCLEOTIDE SEQUENCE</scope>
    <source>
        <strain evidence="6">Expedition CK06-06</strain>
    </source>
</reference>
<dbReference type="Gene3D" id="3.40.50.300">
    <property type="entry name" value="P-loop containing nucleotide triphosphate hydrolases"/>
    <property type="match status" value="1"/>
</dbReference>
<dbReference type="SUPFAM" id="SSF52540">
    <property type="entry name" value="P-loop containing nucleoside triphosphate hydrolases"/>
    <property type="match status" value="1"/>
</dbReference>
<evidence type="ECO:0000256" key="3">
    <source>
        <dbReference type="ARBA" id="ARBA00022741"/>
    </source>
</evidence>
<accession>X1LI26</accession>
<protein>
    <recommendedName>
        <fullName evidence="5">Daunorubicin resistance ATP-binding protein DrrA1/2-like C-terminal domain-containing protein</fullName>
    </recommendedName>
</protein>
<keyword evidence="4" id="KW-0067">ATP-binding</keyword>
<dbReference type="AlphaFoldDB" id="X1LI26"/>
<dbReference type="Pfam" id="PF13732">
    <property type="entry name" value="DrrA1-3_C"/>
    <property type="match status" value="1"/>
</dbReference>
<comment type="caution">
    <text evidence="6">The sequence shown here is derived from an EMBL/GenBank/DDBJ whole genome shotgun (WGS) entry which is preliminary data.</text>
</comment>
<dbReference type="PANTHER" id="PTHR42711:SF5">
    <property type="entry name" value="ABC TRANSPORTER ATP-BINDING PROTEIN NATA"/>
    <property type="match status" value="1"/>
</dbReference>
<dbReference type="GO" id="GO:0005524">
    <property type="term" value="F:ATP binding"/>
    <property type="evidence" value="ECO:0007669"/>
    <property type="project" value="UniProtKB-KW"/>
</dbReference>
<evidence type="ECO:0000256" key="1">
    <source>
        <dbReference type="ARBA" id="ARBA00005417"/>
    </source>
</evidence>
<proteinExistence type="inferred from homology"/>
<evidence type="ECO:0000256" key="2">
    <source>
        <dbReference type="ARBA" id="ARBA00022448"/>
    </source>
</evidence>
<evidence type="ECO:0000259" key="5">
    <source>
        <dbReference type="Pfam" id="PF13732"/>
    </source>
</evidence>